<dbReference type="Gene3D" id="1.20.1280.50">
    <property type="match status" value="1"/>
</dbReference>
<dbReference type="Pfam" id="PF00646">
    <property type="entry name" value="F-box"/>
    <property type="match status" value="1"/>
</dbReference>
<feature type="domain" description="F-box" evidence="1">
    <location>
        <begin position="1"/>
        <end position="44"/>
    </location>
</feature>
<dbReference type="InterPro" id="IPR017451">
    <property type="entry name" value="F-box-assoc_interact_dom"/>
</dbReference>
<accession>A0AAV1CCW9</accession>
<dbReference type="InterPro" id="IPR050796">
    <property type="entry name" value="SCF_F-box_component"/>
</dbReference>
<reference evidence="2" key="1">
    <citation type="submission" date="2023-03" db="EMBL/GenBank/DDBJ databases">
        <authorList>
            <person name="Julca I."/>
        </authorList>
    </citation>
    <scope>NUCLEOTIDE SEQUENCE</scope>
</reference>
<dbReference type="NCBIfam" id="TIGR01640">
    <property type="entry name" value="F_box_assoc_1"/>
    <property type="match status" value="1"/>
</dbReference>
<dbReference type="PROSITE" id="PS50181">
    <property type="entry name" value="FBOX"/>
    <property type="match status" value="1"/>
</dbReference>
<dbReference type="SUPFAM" id="SSF50965">
    <property type="entry name" value="Galactose oxidase, central domain"/>
    <property type="match status" value="1"/>
</dbReference>
<organism evidence="2 3">
    <name type="scientific">Oldenlandia corymbosa var. corymbosa</name>
    <dbReference type="NCBI Taxonomy" id="529605"/>
    <lineage>
        <taxon>Eukaryota</taxon>
        <taxon>Viridiplantae</taxon>
        <taxon>Streptophyta</taxon>
        <taxon>Embryophyta</taxon>
        <taxon>Tracheophyta</taxon>
        <taxon>Spermatophyta</taxon>
        <taxon>Magnoliopsida</taxon>
        <taxon>eudicotyledons</taxon>
        <taxon>Gunneridae</taxon>
        <taxon>Pentapetalae</taxon>
        <taxon>asterids</taxon>
        <taxon>lamiids</taxon>
        <taxon>Gentianales</taxon>
        <taxon>Rubiaceae</taxon>
        <taxon>Rubioideae</taxon>
        <taxon>Spermacoceae</taxon>
        <taxon>Hedyotis-Oldenlandia complex</taxon>
        <taxon>Oldenlandia</taxon>
    </lineage>
</organism>
<dbReference type="SUPFAM" id="SSF81383">
    <property type="entry name" value="F-box domain"/>
    <property type="match status" value="1"/>
</dbReference>
<dbReference type="PANTHER" id="PTHR31672">
    <property type="entry name" value="BNACNNG10540D PROTEIN"/>
    <property type="match status" value="1"/>
</dbReference>
<keyword evidence="3" id="KW-1185">Reference proteome</keyword>
<dbReference type="InterPro" id="IPR011043">
    <property type="entry name" value="Gal_Oxase/kelch_b-propeller"/>
</dbReference>
<dbReference type="InterPro" id="IPR006527">
    <property type="entry name" value="F-box-assoc_dom_typ1"/>
</dbReference>
<evidence type="ECO:0000313" key="2">
    <source>
        <dbReference type="EMBL" id="CAI9093292.1"/>
    </source>
</evidence>
<protein>
    <submittedName>
        <fullName evidence="2">OLC1v1028761C1</fullName>
    </submittedName>
</protein>
<name>A0AAV1CCW9_OLDCO</name>
<dbReference type="EMBL" id="OX459119">
    <property type="protein sequence ID" value="CAI9093292.1"/>
    <property type="molecule type" value="Genomic_DNA"/>
</dbReference>
<dbReference type="SMART" id="SM00256">
    <property type="entry name" value="FBOX"/>
    <property type="match status" value="1"/>
</dbReference>
<dbReference type="Proteomes" id="UP001161247">
    <property type="component" value="Chromosome 2"/>
</dbReference>
<evidence type="ECO:0000259" key="1">
    <source>
        <dbReference type="PROSITE" id="PS50181"/>
    </source>
</evidence>
<sequence length="374" mass="42880">MLNFPEELVIEILSRLPAKSLGKFKCVSKSWLALISTQRFIKTHLSIASGRDDYEHHRLVFKVSPFSSDGANYELHSVSSLLHGPASETTTVEVFDLDCRLSPTNSLFFVGSCNGLLCIFHMRNEVFYLHNPCTTKLKGLPDSGIHRGYGICRNFGFGYVRCSDDYKVLGLFKILIESLNGPVSFKYEFRLYSLKNNSWRKIEDLKIGIPKLEFLDNFKFASENLHWLVDDGIDGLRIGRFDLANETYQVMDCPNNKDSLYDHGLGVLGGCLSLFYDRERTHADIWIMKDYGIEESWTKVFSIPYIDTPGDRLFEMAQSICTSRNGEMLFILGSKLLLYDPKSNTLTQFPQIGIFFRMIMYVESLVWPDIHDLE</sequence>
<evidence type="ECO:0000313" key="3">
    <source>
        <dbReference type="Proteomes" id="UP001161247"/>
    </source>
</evidence>
<dbReference type="InterPro" id="IPR001810">
    <property type="entry name" value="F-box_dom"/>
</dbReference>
<dbReference type="PANTHER" id="PTHR31672:SF13">
    <property type="entry name" value="F-BOX PROTEIN CPR30-LIKE"/>
    <property type="match status" value="1"/>
</dbReference>
<dbReference type="Pfam" id="PF07734">
    <property type="entry name" value="FBA_1"/>
    <property type="match status" value="1"/>
</dbReference>
<gene>
    <name evidence="2" type="ORF">OLC1_LOCUS4744</name>
</gene>
<dbReference type="InterPro" id="IPR036047">
    <property type="entry name" value="F-box-like_dom_sf"/>
</dbReference>
<dbReference type="AlphaFoldDB" id="A0AAV1CCW9"/>
<proteinExistence type="predicted"/>
<dbReference type="CDD" id="cd22157">
    <property type="entry name" value="F-box_AtFBW1-like"/>
    <property type="match status" value="1"/>
</dbReference>